<organism evidence="1 2">
    <name type="scientific">Shewanella maritima</name>
    <dbReference type="NCBI Taxonomy" id="2520507"/>
    <lineage>
        <taxon>Bacteria</taxon>
        <taxon>Pseudomonadati</taxon>
        <taxon>Pseudomonadota</taxon>
        <taxon>Gammaproteobacteria</taxon>
        <taxon>Alteromonadales</taxon>
        <taxon>Shewanellaceae</taxon>
        <taxon>Shewanella</taxon>
    </lineage>
</organism>
<dbReference type="Proteomes" id="UP000291106">
    <property type="component" value="Chromosome"/>
</dbReference>
<reference evidence="1 2" key="1">
    <citation type="submission" date="2019-02" db="EMBL/GenBank/DDBJ databases">
        <title>Shewanella sp. D4-2 isolated from Dokdo Island.</title>
        <authorList>
            <person name="Baek K."/>
        </authorList>
    </citation>
    <scope>NUCLEOTIDE SEQUENCE [LARGE SCALE GENOMIC DNA]</scope>
    <source>
        <strain evidence="1 2">D4-2</strain>
    </source>
</reference>
<dbReference type="RefSeq" id="WP_130602937.1">
    <property type="nucleotide sequence ID" value="NZ_CP036200.1"/>
</dbReference>
<proteinExistence type="predicted"/>
<dbReference type="KEGG" id="smai:EXU30_19610"/>
<sequence length="99" mass="11561">MRTIQMLYAMKKILPHIEIGLDQYGAVKVSIEDYELFDFIDDYVTETCDLDWEDKTVHTNAQGEVHTMYFNLKHSLEQVESSLSKLSVKEINKIYALNN</sequence>
<name>A0A411PM92_9GAMM</name>
<dbReference type="OrthoDB" id="8759448at2"/>
<evidence type="ECO:0000313" key="2">
    <source>
        <dbReference type="Proteomes" id="UP000291106"/>
    </source>
</evidence>
<gene>
    <name evidence="1" type="ORF">EXU30_19610</name>
</gene>
<dbReference type="AlphaFoldDB" id="A0A411PM92"/>
<accession>A0A411PM92</accession>
<protein>
    <submittedName>
        <fullName evidence="1">Uncharacterized protein</fullName>
    </submittedName>
</protein>
<evidence type="ECO:0000313" key="1">
    <source>
        <dbReference type="EMBL" id="QBF84633.1"/>
    </source>
</evidence>
<keyword evidence="2" id="KW-1185">Reference proteome</keyword>
<dbReference type="EMBL" id="CP036200">
    <property type="protein sequence ID" value="QBF84633.1"/>
    <property type="molecule type" value="Genomic_DNA"/>
</dbReference>